<proteinExistence type="predicted"/>
<gene>
    <name evidence="1" type="ORF">D9611_014317</name>
</gene>
<comment type="caution">
    <text evidence="1">The sequence shown here is derived from an EMBL/GenBank/DDBJ whole genome shotgun (WGS) entry which is preliminary data.</text>
</comment>
<accession>A0A8H5C421</accession>
<dbReference type="Proteomes" id="UP000541558">
    <property type="component" value="Unassembled WGS sequence"/>
</dbReference>
<evidence type="ECO:0000313" key="2">
    <source>
        <dbReference type="Proteomes" id="UP000541558"/>
    </source>
</evidence>
<sequence length="108" mass="11994">MSPTFPLDLSVDVFEPVGNWFKHVNRKFHQDHERLFATKDVTKKLPGALTGKAEIKSWIEKMKTFPASIPASATVRCQCTSAPGECDPAMVGAQRQGDLRLVRLPTRG</sequence>
<dbReference type="AlphaFoldDB" id="A0A8H5C421"/>
<name>A0A8H5C421_9AGAR</name>
<organism evidence="1 2">
    <name type="scientific">Ephemerocybe angulata</name>
    <dbReference type="NCBI Taxonomy" id="980116"/>
    <lineage>
        <taxon>Eukaryota</taxon>
        <taxon>Fungi</taxon>
        <taxon>Dikarya</taxon>
        <taxon>Basidiomycota</taxon>
        <taxon>Agaricomycotina</taxon>
        <taxon>Agaricomycetes</taxon>
        <taxon>Agaricomycetidae</taxon>
        <taxon>Agaricales</taxon>
        <taxon>Agaricineae</taxon>
        <taxon>Psathyrellaceae</taxon>
        <taxon>Ephemerocybe</taxon>
    </lineage>
</organism>
<keyword evidence="2" id="KW-1185">Reference proteome</keyword>
<reference evidence="1 2" key="1">
    <citation type="journal article" date="2020" name="ISME J.">
        <title>Uncovering the hidden diversity of litter-decomposition mechanisms in mushroom-forming fungi.</title>
        <authorList>
            <person name="Floudas D."/>
            <person name="Bentzer J."/>
            <person name="Ahren D."/>
            <person name="Johansson T."/>
            <person name="Persson P."/>
            <person name="Tunlid A."/>
        </authorList>
    </citation>
    <scope>NUCLEOTIDE SEQUENCE [LARGE SCALE GENOMIC DNA]</scope>
    <source>
        <strain evidence="1 2">CBS 175.51</strain>
    </source>
</reference>
<evidence type="ECO:0000313" key="1">
    <source>
        <dbReference type="EMBL" id="KAF5334231.1"/>
    </source>
</evidence>
<dbReference type="EMBL" id="JAACJK010000074">
    <property type="protein sequence ID" value="KAF5334231.1"/>
    <property type="molecule type" value="Genomic_DNA"/>
</dbReference>
<protein>
    <submittedName>
        <fullName evidence="1">Uncharacterized protein</fullName>
    </submittedName>
</protein>